<gene>
    <name evidence="2" type="ORF">KUTeg_018649</name>
</gene>
<keyword evidence="3" id="KW-1185">Reference proteome</keyword>
<evidence type="ECO:0000256" key="1">
    <source>
        <dbReference type="SAM" id="MobiDB-lite"/>
    </source>
</evidence>
<feature type="region of interest" description="Disordered" evidence="1">
    <location>
        <begin position="68"/>
        <end position="90"/>
    </location>
</feature>
<dbReference type="Proteomes" id="UP001217089">
    <property type="component" value="Unassembled WGS sequence"/>
</dbReference>
<organism evidence="2 3">
    <name type="scientific">Tegillarca granosa</name>
    <name type="common">Malaysian cockle</name>
    <name type="synonym">Anadara granosa</name>
    <dbReference type="NCBI Taxonomy" id="220873"/>
    <lineage>
        <taxon>Eukaryota</taxon>
        <taxon>Metazoa</taxon>
        <taxon>Spiralia</taxon>
        <taxon>Lophotrochozoa</taxon>
        <taxon>Mollusca</taxon>
        <taxon>Bivalvia</taxon>
        <taxon>Autobranchia</taxon>
        <taxon>Pteriomorphia</taxon>
        <taxon>Arcoida</taxon>
        <taxon>Arcoidea</taxon>
        <taxon>Arcidae</taxon>
        <taxon>Tegillarca</taxon>
    </lineage>
</organism>
<feature type="compositionally biased region" description="Basic and acidic residues" evidence="1">
    <location>
        <begin position="79"/>
        <end position="90"/>
    </location>
</feature>
<feature type="non-terminal residue" evidence="2">
    <location>
        <position position="90"/>
    </location>
</feature>
<dbReference type="Gene3D" id="3.30.420.10">
    <property type="entry name" value="Ribonuclease H-like superfamily/Ribonuclease H"/>
    <property type="match status" value="1"/>
</dbReference>
<proteinExistence type="predicted"/>
<evidence type="ECO:0000313" key="3">
    <source>
        <dbReference type="Proteomes" id="UP001217089"/>
    </source>
</evidence>
<protein>
    <submittedName>
        <fullName evidence="2">Uncharacterized protein</fullName>
    </submittedName>
</protein>
<dbReference type="EMBL" id="JARBDR010000908">
    <property type="protein sequence ID" value="KAJ8303726.1"/>
    <property type="molecule type" value="Genomic_DNA"/>
</dbReference>
<name>A0ABQ9EEF3_TEGGR</name>
<reference evidence="2 3" key="1">
    <citation type="submission" date="2022-12" db="EMBL/GenBank/DDBJ databases">
        <title>Chromosome-level genome of Tegillarca granosa.</title>
        <authorList>
            <person name="Kim J."/>
        </authorList>
    </citation>
    <scope>NUCLEOTIDE SEQUENCE [LARGE SCALE GENOMIC DNA]</scope>
    <source>
        <strain evidence="2">Teg-2019</strain>
        <tissue evidence="2">Adductor muscle</tissue>
    </source>
</reference>
<sequence length="90" mass="10808">MDRSKTSGEFFRSRQINNVHIIFTQNETKSNFAERAKQNIKNRMYRMFTQRQSYEYIKQLPHIINSINNTPSRPLNDMRPADVNKNNEDE</sequence>
<evidence type="ECO:0000313" key="2">
    <source>
        <dbReference type="EMBL" id="KAJ8303726.1"/>
    </source>
</evidence>
<comment type="caution">
    <text evidence="2">The sequence shown here is derived from an EMBL/GenBank/DDBJ whole genome shotgun (WGS) entry which is preliminary data.</text>
</comment>
<dbReference type="InterPro" id="IPR036397">
    <property type="entry name" value="RNaseH_sf"/>
</dbReference>
<accession>A0ABQ9EEF3</accession>